<dbReference type="Proteomes" id="UP000076335">
    <property type="component" value="Unassembled WGS sequence"/>
</dbReference>
<sequence>MHPFFIFVKCDLGKAYDVATSLVEEIEGVSEVYSISGPFELLVKVYIEDGQDIGRYVNEKIHLLPHIKDTQTIITFNAFT</sequence>
<protein>
    <submittedName>
        <fullName evidence="2">AsnC family transcriptional regulator</fullName>
    </submittedName>
</protein>
<dbReference type="OrthoDB" id="9799041at2"/>
<name>A0A154LAG8_9PROT</name>
<comment type="caution">
    <text evidence="2">The sequence shown here is derived from an EMBL/GenBank/DDBJ whole genome shotgun (WGS) entry which is preliminary data.</text>
</comment>
<dbReference type="InterPro" id="IPR011008">
    <property type="entry name" value="Dimeric_a/b-barrel"/>
</dbReference>
<proteinExistence type="predicted"/>
<evidence type="ECO:0000259" key="1">
    <source>
        <dbReference type="Pfam" id="PF01037"/>
    </source>
</evidence>
<dbReference type="AlphaFoldDB" id="A0A154LAG8"/>
<dbReference type="Gene3D" id="3.30.70.920">
    <property type="match status" value="1"/>
</dbReference>
<accession>A0A154LAG8</accession>
<dbReference type="Pfam" id="PF01037">
    <property type="entry name" value="AsnC_trans_reg"/>
    <property type="match status" value="1"/>
</dbReference>
<dbReference type="InterPro" id="IPR019887">
    <property type="entry name" value="Tscrpt_reg_AsnC/Lrp_C"/>
</dbReference>
<dbReference type="RefSeq" id="WP_062949102.1">
    <property type="nucleotide sequence ID" value="NZ_LPVY01000003.1"/>
</dbReference>
<organism evidence="2 3">
    <name type="scientific">Thalassospira lucentensis</name>
    <dbReference type="NCBI Taxonomy" id="168935"/>
    <lineage>
        <taxon>Bacteria</taxon>
        <taxon>Pseudomonadati</taxon>
        <taxon>Pseudomonadota</taxon>
        <taxon>Alphaproteobacteria</taxon>
        <taxon>Rhodospirillales</taxon>
        <taxon>Thalassospiraceae</taxon>
        <taxon>Thalassospira</taxon>
    </lineage>
</organism>
<feature type="domain" description="Transcription regulator AsnC/Lrp ligand binding" evidence="1">
    <location>
        <begin position="6"/>
        <end position="77"/>
    </location>
</feature>
<dbReference type="SUPFAM" id="SSF54909">
    <property type="entry name" value="Dimeric alpha+beta barrel"/>
    <property type="match status" value="1"/>
</dbReference>
<reference evidence="2 3" key="1">
    <citation type="submission" date="2015-12" db="EMBL/GenBank/DDBJ databases">
        <title>Genome sequence of Thalassospira lucentensis MCCC 1A02072.</title>
        <authorList>
            <person name="Lu L."/>
            <person name="Lai Q."/>
            <person name="Shao Z."/>
            <person name="Qian P."/>
        </authorList>
    </citation>
    <scope>NUCLEOTIDE SEQUENCE [LARGE SCALE GENOMIC DNA]</scope>
    <source>
        <strain evidence="2 3">MCCC 1A02072</strain>
    </source>
</reference>
<evidence type="ECO:0000313" key="3">
    <source>
        <dbReference type="Proteomes" id="UP000076335"/>
    </source>
</evidence>
<evidence type="ECO:0000313" key="2">
    <source>
        <dbReference type="EMBL" id="KZB68195.1"/>
    </source>
</evidence>
<dbReference type="EMBL" id="LPVY01000003">
    <property type="protein sequence ID" value="KZB68195.1"/>
    <property type="molecule type" value="Genomic_DNA"/>
</dbReference>
<gene>
    <name evidence="2" type="ORF">AUP42_12105</name>
</gene>